<evidence type="ECO:0000313" key="9">
    <source>
        <dbReference type="EMBL" id="GKV15068.1"/>
    </source>
</evidence>
<keyword evidence="10" id="KW-1185">Reference proteome</keyword>
<organism evidence="9 10">
    <name type="scientific">Rubroshorea leprosula</name>
    <dbReference type="NCBI Taxonomy" id="152421"/>
    <lineage>
        <taxon>Eukaryota</taxon>
        <taxon>Viridiplantae</taxon>
        <taxon>Streptophyta</taxon>
        <taxon>Embryophyta</taxon>
        <taxon>Tracheophyta</taxon>
        <taxon>Spermatophyta</taxon>
        <taxon>Magnoliopsida</taxon>
        <taxon>eudicotyledons</taxon>
        <taxon>Gunneridae</taxon>
        <taxon>Pentapetalae</taxon>
        <taxon>rosids</taxon>
        <taxon>malvids</taxon>
        <taxon>Malvales</taxon>
        <taxon>Dipterocarpaceae</taxon>
        <taxon>Rubroshorea</taxon>
    </lineage>
</organism>
<evidence type="ECO:0000256" key="4">
    <source>
        <dbReference type="ARBA" id="ARBA00022982"/>
    </source>
</evidence>
<comment type="subcellular location">
    <subcellularLocation>
        <location evidence="1">Membrane</location>
    </subcellularLocation>
</comment>
<protein>
    <recommendedName>
        <fullName evidence="8">Cytochrome b561 domain-containing protein</fullName>
    </recommendedName>
</protein>
<proteinExistence type="predicted"/>
<dbReference type="GO" id="GO:0016020">
    <property type="term" value="C:membrane"/>
    <property type="evidence" value="ECO:0007669"/>
    <property type="project" value="UniProtKB-SubCell"/>
</dbReference>
<dbReference type="CDD" id="cd08760">
    <property type="entry name" value="Cyt_b561_FRRS1_like"/>
    <property type="match status" value="1"/>
</dbReference>
<feature type="transmembrane region" description="Helical" evidence="7">
    <location>
        <begin position="69"/>
        <end position="92"/>
    </location>
</feature>
<feature type="domain" description="Cytochrome b561" evidence="8">
    <location>
        <begin position="1"/>
        <end position="128"/>
    </location>
</feature>
<keyword evidence="3 7" id="KW-0812">Transmembrane</keyword>
<keyword evidence="5 7" id="KW-1133">Transmembrane helix</keyword>
<dbReference type="AlphaFoldDB" id="A0AAV5JKG5"/>
<dbReference type="PANTHER" id="PTHR23130">
    <property type="entry name" value="CYTOCHROME B561 AND DOMON DOMAIN-CONTAINING PROTEIN"/>
    <property type="match status" value="1"/>
</dbReference>
<dbReference type="Proteomes" id="UP001054252">
    <property type="component" value="Unassembled WGS sequence"/>
</dbReference>
<dbReference type="PROSITE" id="PS50939">
    <property type="entry name" value="CYTOCHROME_B561"/>
    <property type="match status" value="1"/>
</dbReference>
<evidence type="ECO:0000256" key="6">
    <source>
        <dbReference type="ARBA" id="ARBA00023136"/>
    </source>
</evidence>
<evidence type="ECO:0000256" key="7">
    <source>
        <dbReference type="SAM" id="Phobius"/>
    </source>
</evidence>
<evidence type="ECO:0000259" key="8">
    <source>
        <dbReference type="PROSITE" id="PS50939"/>
    </source>
</evidence>
<keyword evidence="2" id="KW-0813">Transport</keyword>
<evidence type="ECO:0000256" key="2">
    <source>
        <dbReference type="ARBA" id="ARBA00022448"/>
    </source>
</evidence>
<gene>
    <name evidence="9" type="ORF">SLEP1_g25870</name>
</gene>
<evidence type="ECO:0000256" key="5">
    <source>
        <dbReference type="ARBA" id="ARBA00022989"/>
    </source>
</evidence>
<sequence>MELQIRGVLNTLSWGILMPLGATMASSESAGIQYTSHRNIGTTLFGLAMLQVFALLLRPKLDHKFGVYWNIYHHLVGYTVIILSIISIFNGFDILNPEKKWKNAYIGINVASAFISVLLEAYTWVVVLKRKRSEAARKHLQGVNGASGSSEDHV</sequence>
<dbReference type="SMART" id="SM00665">
    <property type="entry name" value="B561"/>
    <property type="match status" value="1"/>
</dbReference>
<reference evidence="9 10" key="1">
    <citation type="journal article" date="2021" name="Commun. Biol.">
        <title>The genome of Shorea leprosula (Dipterocarpaceae) highlights the ecological relevance of drought in aseasonal tropical rainforests.</title>
        <authorList>
            <person name="Ng K.K.S."/>
            <person name="Kobayashi M.J."/>
            <person name="Fawcett J.A."/>
            <person name="Hatakeyama M."/>
            <person name="Paape T."/>
            <person name="Ng C.H."/>
            <person name="Ang C.C."/>
            <person name="Tnah L.H."/>
            <person name="Lee C.T."/>
            <person name="Nishiyama T."/>
            <person name="Sese J."/>
            <person name="O'Brien M.J."/>
            <person name="Copetti D."/>
            <person name="Mohd Noor M.I."/>
            <person name="Ong R.C."/>
            <person name="Putra M."/>
            <person name="Sireger I.Z."/>
            <person name="Indrioko S."/>
            <person name="Kosugi Y."/>
            <person name="Izuno A."/>
            <person name="Isagi Y."/>
            <person name="Lee S.L."/>
            <person name="Shimizu K.K."/>
        </authorList>
    </citation>
    <scope>NUCLEOTIDE SEQUENCE [LARGE SCALE GENOMIC DNA]</scope>
    <source>
        <strain evidence="9">214</strain>
    </source>
</reference>
<dbReference type="InterPro" id="IPR006593">
    <property type="entry name" value="Cyt_b561/ferric_Rdtase_TM"/>
</dbReference>
<name>A0AAV5JKG5_9ROSI</name>
<feature type="transmembrane region" description="Helical" evidence="7">
    <location>
        <begin position="39"/>
        <end position="57"/>
    </location>
</feature>
<evidence type="ECO:0000313" key="10">
    <source>
        <dbReference type="Proteomes" id="UP001054252"/>
    </source>
</evidence>
<feature type="transmembrane region" description="Helical" evidence="7">
    <location>
        <begin position="7"/>
        <end position="27"/>
    </location>
</feature>
<feature type="transmembrane region" description="Helical" evidence="7">
    <location>
        <begin position="104"/>
        <end position="128"/>
    </location>
</feature>
<dbReference type="EMBL" id="BPVZ01000042">
    <property type="protein sequence ID" value="GKV15068.1"/>
    <property type="molecule type" value="Genomic_DNA"/>
</dbReference>
<dbReference type="Gene3D" id="1.20.120.1770">
    <property type="match status" value="1"/>
</dbReference>
<evidence type="ECO:0000256" key="3">
    <source>
        <dbReference type="ARBA" id="ARBA00022692"/>
    </source>
</evidence>
<dbReference type="PANTHER" id="PTHR23130:SF167">
    <property type="entry name" value="CYTOCHROME B561 AND DOMON DOMAIN-CONTAINING PROTEIN"/>
    <property type="match status" value="1"/>
</dbReference>
<keyword evidence="4" id="KW-0249">Electron transport</keyword>
<accession>A0AAV5JKG5</accession>
<comment type="caution">
    <text evidence="9">The sequence shown here is derived from an EMBL/GenBank/DDBJ whole genome shotgun (WGS) entry which is preliminary data.</text>
</comment>
<keyword evidence="6 7" id="KW-0472">Membrane</keyword>
<evidence type="ECO:0000256" key="1">
    <source>
        <dbReference type="ARBA" id="ARBA00004370"/>
    </source>
</evidence>